<dbReference type="AlphaFoldDB" id="A0A8J5XXG9"/>
<dbReference type="Proteomes" id="UP000751190">
    <property type="component" value="Unassembled WGS sequence"/>
</dbReference>
<sequence>MAVRHVLRSRVALLALVNAMGASTHQRTVSSTLAGLRAATSPADWHRARRQQILEEAPAVRELIGADARTLPLLVSINAAQFGCAVAAAQHLPNTALVPAALTLGSTLSLWSFALLHDVAHSTAKLPPWLPRKRALSACSMPSVFGYFLYLRYGHLEHHKAFGKQPLSALFNSEQVPFEDGDALFVAHRQSLPGDAEGEPLGFFGEAVGGLGMSISRSFYALGWSDERGWMHNAAVYSAGMTFERAALCVNDKLTALIGRNLFFPHKPRAFHQTCATHARAQAAVHLCMLVLGGPSALVWLFCAELGWQLPCHPAFAMFVSNHPSIANDEAGMRGAAGGESLRGCQPTSSIYIGAVRAGPASARLRVRPGSYNQGLKASQ</sequence>
<gene>
    <name evidence="2" type="ORF">KFE25_006180</name>
</gene>
<reference evidence="2" key="1">
    <citation type="submission" date="2021-05" db="EMBL/GenBank/DDBJ databases">
        <title>The genome of the haptophyte Pavlova lutheri (Diacronema luteri, Pavlovales) - a model for lipid biosynthesis in eukaryotic algae.</title>
        <authorList>
            <person name="Hulatt C.J."/>
            <person name="Posewitz M.C."/>
        </authorList>
    </citation>
    <scope>NUCLEOTIDE SEQUENCE</scope>
    <source>
        <strain evidence="2">NIVA-4/92</strain>
    </source>
</reference>
<feature type="signal peptide" evidence="1">
    <location>
        <begin position="1"/>
        <end position="21"/>
    </location>
</feature>
<dbReference type="EMBL" id="JAGTXO010000002">
    <property type="protein sequence ID" value="KAG8469725.1"/>
    <property type="molecule type" value="Genomic_DNA"/>
</dbReference>
<dbReference type="PANTHER" id="PTHR12879:SF8">
    <property type="entry name" value="SPHINGOLIPID DELTA(4)-DESATURASE DES1"/>
    <property type="match status" value="1"/>
</dbReference>
<keyword evidence="3" id="KW-1185">Reference proteome</keyword>
<dbReference type="GO" id="GO:0046513">
    <property type="term" value="P:ceramide biosynthetic process"/>
    <property type="evidence" value="ECO:0007669"/>
    <property type="project" value="TreeGrafter"/>
</dbReference>
<evidence type="ECO:0000313" key="3">
    <source>
        <dbReference type="Proteomes" id="UP000751190"/>
    </source>
</evidence>
<evidence type="ECO:0008006" key="4">
    <source>
        <dbReference type="Google" id="ProtNLM"/>
    </source>
</evidence>
<dbReference type="OrthoDB" id="200948at2759"/>
<dbReference type="GO" id="GO:0042284">
    <property type="term" value="F:sphingolipid delta-4 desaturase activity"/>
    <property type="evidence" value="ECO:0007669"/>
    <property type="project" value="TreeGrafter"/>
</dbReference>
<evidence type="ECO:0000313" key="2">
    <source>
        <dbReference type="EMBL" id="KAG8469725.1"/>
    </source>
</evidence>
<keyword evidence="1" id="KW-0732">Signal</keyword>
<evidence type="ECO:0000256" key="1">
    <source>
        <dbReference type="SAM" id="SignalP"/>
    </source>
</evidence>
<dbReference type="OMA" id="CEHHDFP"/>
<dbReference type="PANTHER" id="PTHR12879">
    <property type="entry name" value="SPHINGOLIPID DELTA 4 DESATURASE/C-4 HYDROXYLASE PROTEIN DES2"/>
    <property type="match status" value="1"/>
</dbReference>
<accession>A0A8J5XXG9</accession>
<organism evidence="2 3">
    <name type="scientific">Diacronema lutheri</name>
    <name type="common">Unicellular marine alga</name>
    <name type="synonym">Monochrysis lutheri</name>
    <dbReference type="NCBI Taxonomy" id="2081491"/>
    <lineage>
        <taxon>Eukaryota</taxon>
        <taxon>Haptista</taxon>
        <taxon>Haptophyta</taxon>
        <taxon>Pavlovophyceae</taxon>
        <taxon>Pavlovales</taxon>
        <taxon>Pavlovaceae</taxon>
        <taxon>Diacronema</taxon>
    </lineage>
</organism>
<comment type="caution">
    <text evidence="2">The sequence shown here is derived from an EMBL/GenBank/DDBJ whole genome shotgun (WGS) entry which is preliminary data.</text>
</comment>
<feature type="chain" id="PRO_5035246868" description="Fatty acid desaturase domain-containing protein" evidence="1">
    <location>
        <begin position="22"/>
        <end position="380"/>
    </location>
</feature>
<dbReference type="GO" id="GO:0016020">
    <property type="term" value="C:membrane"/>
    <property type="evidence" value="ECO:0007669"/>
    <property type="project" value="GOC"/>
</dbReference>
<proteinExistence type="predicted"/>
<protein>
    <recommendedName>
        <fullName evidence="4">Fatty acid desaturase domain-containing protein</fullName>
    </recommendedName>
</protein>
<name>A0A8J5XXG9_DIALT</name>